<evidence type="ECO:0000313" key="2">
    <source>
        <dbReference type="EMBL" id="AJE83669.1"/>
    </source>
</evidence>
<feature type="region of interest" description="Disordered" evidence="1">
    <location>
        <begin position="14"/>
        <end position="86"/>
    </location>
</feature>
<dbReference type="AlphaFoldDB" id="A0A0B5EPW8"/>
<protein>
    <submittedName>
        <fullName evidence="2">Uncharacterized protein</fullName>
    </submittedName>
</protein>
<dbReference type="Proteomes" id="UP000031523">
    <property type="component" value="Chromosome"/>
</dbReference>
<evidence type="ECO:0000313" key="3">
    <source>
        <dbReference type="Proteomes" id="UP000031523"/>
    </source>
</evidence>
<dbReference type="KEGG" id="sals:SLNWT_3293"/>
<keyword evidence="3" id="KW-1185">Reference proteome</keyword>
<dbReference type="EMBL" id="CP010519">
    <property type="protein sequence ID" value="AJE83669.1"/>
    <property type="molecule type" value="Genomic_DNA"/>
</dbReference>
<feature type="compositionally biased region" description="Pro residues" evidence="1">
    <location>
        <begin position="66"/>
        <end position="75"/>
    </location>
</feature>
<evidence type="ECO:0000256" key="1">
    <source>
        <dbReference type="SAM" id="MobiDB-lite"/>
    </source>
</evidence>
<organism evidence="2 3">
    <name type="scientific">Streptomyces albus (strain ATCC 21838 / DSM 41398 / FERM P-419 / JCM 4703 / NBRC 107858)</name>
    <dbReference type="NCBI Taxonomy" id="1081613"/>
    <lineage>
        <taxon>Bacteria</taxon>
        <taxon>Bacillati</taxon>
        <taxon>Actinomycetota</taxon>
        <taxon>Actinomycetes</taxon>
        <taxon>Kitasatosporales</taxon>
        <taxon>Streptomycetaceae</taxon>
        <taxon>Streptomyces</taxon>
    </lineage>
</organism>
<reference evidence="2 3" key="1">
    <citation type="submission" date="2015-01" db="EMBL/GenBank/DDBJ databases">
        <title>Enhanced salinomycin production by adjusting the supply of polyketide extender units in Streptomyce albus DSM 41398.</title>
        <authorList>
            <person name="Lu C."/>
        </authorList>
    </citation>
    <scope>NUCLEOTIDE SEQUENCE [LARGE SCALE GENOMIC DNA]</scope>
    <source>
        <strain evidence="3">ATCC 21838 / DSM 41398 / FERM P-419 / JCM 4703 / NBRC 107858</strain>
    </source>
</reference>
<feature type="region of interest" description="Disordered" evidence="1">
    <location>
        <begin position="105"/>
        <end position="142"/>
    </location>
</feature>
<accession>A0A0B5EPW8</accession>
<name>A0A0B5EPW8_STRA4</name>
<proteinExistence type="predicted"/>
<sequence length="142" mass="15087">MRCRALSLPFAERPVLRRPVLRRPEAQPFSTGLPLDSLHSLPPPVARSMVRPGPPRSRRAHADRPCPVPLDPASPPADSATSKIPTKKIHPLPAAILHAPPSAPLAVDLRFSPPPPRPGEGDHRSGVSACRISALTGFGPGD</sequence>
<gene>
    <name evidence="2" type="ORF">SLNWT_3293</name>
</gene>